<accession>A0AA96J2Y4</accession>
<reference evidence="2 4" key="1">
    <citation type="submission" date="2023-09" db="EMBL/GenBank/DDBJ databases">
        <title>Flavobacterium sp. a novel bacteria isolate from Pepper rhizosphere.</title>
        <authorList>
            <person name="Peng Y."/>
            <person name="Lee J."/>
        </authorList>
    </citation>
    <scope>NUCLEOTIDE SEQUENCE</scope>
    <source>
        <strain evidence="2">PMR2A8</strain>
        <strain evidence="3 4">PMTSA4</strain>
    </source>
</reference>
<protein>
    <submittedName>
        <fullName evidence="2">Uncharacterized protein</fullName>
    </submittedName>
</protein>
<keyword evidence="1" id="KW-0812">Transmembrane</keyword>
<name>A0AA96J2Y4_9FLAO</name>
<evidence type="ECO:0000313" key="2">
    <source>
        <dbReference type="EMBL" id="WNM18673.1"/>
    </source>
</evidence>
<dbReference type="KEGG" id="fcj:RN605_05035"/>
<feature type="transmembrane region" description="Helical" evidence="1">
    <location>
        <begin position="7"/>
        <end position="25"/>
    </location>
</feature>
<sequence length="346" mass="39783">MNLKQSLIIAFILSAISIAAWEFYWRSNGKYPTLNEDKSLWAMHRADAETATKEDVIILGSSRAFFDIQIKTFEEASGKKPIQLACPGASPLPTFHDIVNNTNFNGTIIIGVTPGLFFSTTFPEAFPWKRSQSRTDYFKNRTYAQRLNFELSIPLQQNLVLMSAEEEEWDDDIDLKSLLRQVRVGENRTKNPYAPPFYYFGDTNLDRNMKMTNKTAVDTAFANSIIKVWHYFGKGAPPPDKKSTTAYFLEDLKKFKARNGTVLLIRCPSSGGVRMGENMKLPRKDFWDELVKQAQVKSYHFEDYEQFKHLTCPEESHLSEKDAIYFTRELVKLMKSDNLLTNSKTN</sequence>
<evidence type="ECO:0000313" key="4">
    <source>
        <dbReference type="Proteomes" id="UP001304515"/>
    </source>
</evidence>
<keyword evidence="1" id="KW-1133">Transmembrane helix</keyword>
<proteinExistence type="predicted"/>
<dbReference type="RefSeq" id="WP_313322769.1">
    <property type="nucleotide sequence ID" value="NZ_CP134878.1"/>
</dbReference>
<evidence type="ECO:0000313" key="3">
    <source>
        <dbReference type="EMBL" id="WNM22724.1"/>
    </source>
</evidence>
<dbReference type="Proteomes" id="UP001304515">
    <property type="component" value="Chromosome"/>
</dbReference>
<evidence type="ECO:0000256" key="1">
    <source>
        <dbReference type="SAM" id="Phobius"/>
    </source>
</evidence>
<dbReference type="EMBL" id="CP134890">
    <property type="protein sequence ID" value="WNM22724.1"/>
    <property type="molecule type" value="Genomic_DNA"/>
</dbReference>
<dbReference type="EMBL" id="CP134878">
    <property type="protein sequence ID" value="WNM18673.1"/>
    <property type="molecule type" value="Genomic_DNA"/>
</dbReference>
<keyword evidence="4" id="KW-1185">Reference proteome</keyword>
<dbReference type="AlphaFoldDB" id="A0AA96J2Y4"/>
<organism evidence="2">
    <name type="scientific">Flavobacterium capsici</name>
    <dbReference type="NCBI Taxonomy" id="3075618"/>
    <lineage>
        <taxon>Bacteria</taxon>
        <taxon>Pseudomonadati</taxon>
        <taxon>Bacteroidota</taxon>
        <taxon>Flavobacteriia</taxon>
        <taxon>Flavobacteriales</taxon>
        <taxon>Flavobacteriaceae</taxon>
        <taxon>Flavobacterium</taxon>
    </lineage>
</organism>
<keyword evidence="1" id="KW-0472">Membrane</keyword>
<accession>A0AA96JBK2</accession>
<gene>
    <name evidence="3" type="ORF">RN605_05035</name>
    <name evidence="2" type="ORF">RN608_11735</name>
</gene>